<dbReference type="Pfam" id="PF08486">
    <property type="entry name" value="SpoIID"/>
    <property type="match status" value="1"/>
</dbReference>
<dbReference type="GO" id="GO:0030435">
    <property type="term" value="P:sporulation resulting in formation of a cellular spore"/>
    <property type="evidence" value="ECO:0007669"/>
    <property type="project" value="InterPro"/>
</dbReference>
<dbReference type="EMBL" id="FUZT01000005">
    <property type="protein sequence ID" value="SKC70186.1"/>
    <property type="molecule type" value="Genomic_DNA"/>
</dbReference>
<evidence type="ECO:0000259" key="4">
    <source>
        <dbReference type="Pfam" id="PF08486"/>
    </source>
</evidence>
<reference evidence="5 6" key="1">
    <citation type="submission" date="2017-02" db="EMBL/GenBank/DDBJ databases">
        <authorList>
            <person name="Peterson S.W."/>
        </authorList>
    </citation>
    <scope>NUCLEOTIDE SEQUENCE [LARGE SCALE GENOMIC DNA]</scope>
    <source>
        <strain evidence="5 6">M1</strain>
    </source>
</reference>
<feature type="domain" description="Sporulation stage II protein D amidase enhancer LytB N-terminal" evidence="4">
    <location>
        <begin position="211"/>
        <end position="300"/>
    </location>
</feature>
<dbReference type="GO" id="GO:0030288">
    <property type="term" value="C:outer membrane-bounded periplasmic space"/>
    <property type="evidence" value="ECO:0007669"/>
    <property type="project" value="TreeGrafter"/>
</dbReference>
<feature type="transmembrane region" description="Helical" evidence="2">
    <location>
        <begin position="7"/>
        <end position="25"/>
    </location>
</feature>
<dbReference type="InterPro" id="IPR013486">
    <property type="entry name" value="SpoIID/LytB"/>
</dbReference>
<evidence type="ECO:0000259" key="3">
    <source>
        <dbReference type="Pfam" id="PF05036"/>
    </source>
</evidence>
<feature type="region of interest" description="Disordered" evidence="1">
    <location>
        <begin position="455"/>
        <end position="474"/>
    </location>
</feature>
<gene>
    <name evidence="5" type="ORF">SAMN02194393_02391</name>
</gene>
<dbReference type="InterPro" id="IPR051922">
    <property type="entry name" value="Bact_Sporulation_Assoc"/>
</dbReference>
<dbReference type="NCBIfam" id="TIGR02669">
    <property type="entry name" value="SpoIID_LytB"/>
    <property type="match status" value="1"/>
</dbReference>
<keyword evidence="2" id="KW-0472">Membrane</keyword>
<proteinExistence type="predicted"/>
<evidence type="ECO:0000256" key="1">
    <source>
        <dbReference type="SAM" id="MobiDB-lite"/>
    </source>
</evidence>
<dbReference type="InterPro" id="IPR007730">
    <property type="entry name" value="SPOR-like_dom"/>
</dbReference>
<accession>A0A1T5L2A3</accession>
<dbReference type="AlphaFoldDB" id="A0A1T5L2A3"/>
<dbReference type="PANTHER" id="PTHR30032:SF4">
    <property type="entry name" value="AMIDASE ENHANCER"/>
    <property type="match status" value="1"/>
</dbReference>
<evidence type="ECO:0000256" key="2">
    <source>
        <dbReference type="SAM" id="Phobius"/>
    </source>
</evidence>
<feature type="domain" description="SPOR" evidence="3">
    <location>
        <begin position="84"/>
        <end position="139"/>
    </location>
</feature>
<dbReference type="InterPro" id="IPR013693">
    <property type="entry name" value="SpoIID/LytB_N"/>
</dbReference>
<dbReference type="PANTHER" id="PTHR30032">
    <property type="entry name" value="N-ACETYLMURAMOYL-L-ALANINE AMIDASE-RELATED"/>
    <property type="match status" value="1"/>
</dbReference>
<dbReference type="STRING" id="36842.SAMN02194393_02391"/>
<dbReference type="Proteomes" id="UP000190285">
    <property type="component" value="Unassembled WGS sequence"/>
</dbReference>
<evidence type="ECO:0000313" key="6">
    <source>
        <dbReference type="Proteomes" id="UP000190285"/>
    </source>
</evidence>
<keyword evidence="2" id="KW-0812">Transmembrane</keyword>
<organism evidence="5 6">
    <name type="scientific">Maledivibacter halophilus</name>
    <dbReference type="NCBI Taxonomy" id="36842"/>
    <lineage>
        <taxon>Bacteria</taxon>
        <taxon>Bacillati</taxon>
        <taxon>Bacillota</taxon>
        <taxon>Clostridia</taxon>
        <taxon>Peptostreptococcales</taxon>
        <taxon>Caminicellaceae</taxon>
        <taxon>Maledivibacter</taxon>
    </lineage>
</organism>
<dbReference type="Pfam" id="PF05036">
    <property type="entry name" value="SPOR"/>
    <property type="match status" value="1"/>
</dbReference>
<sequence length="520" mass="58649">MKKKIYILYMLIIIIFLGTSVSFGLSKNEIPSMIKIGLKFGSNSASSVNLHSKKGFEFGYFEDDRFYSLCDFESVEIMEIKKDDYYKIQVGDSFSSREEMEDFLDELSGGSYYPAYERNWKIYIGLYSSERDAKEFIRQTGKINHKKLKLVKPNSESVVVLDRRERPLLAYDSSQLEFNFISFNDENGNDIITVDGKKYRGGIVIKRLPGSDMTVINYLDLEKYLYGVLPEEMTDNSPLEALKAQAVAARSYAISTINKHQDLGFNLCTTTNCQAYGGYEAEKPKTNMAVNETAGKVITYDGKIITPFYHANSGGYTEDSENVWSAKLPYIRGVKDDFSLGGPNSSWTKVYEEGEIEKILNSAGFNIGKIKDIYVEEYSDNGRVLSLIISDGIREINLAKGKTRTIFGPTVIKSMNFHISTNADHYIMSSDMSNVERKSMDDLVILSADESKKTSRGNTYRISNGDDHVSSSSGPQKYIFNGKGYGHGLGMSQWGAKKMAELGYEYEDILKHYYTGTTIE</sequence>
<dbReference type="GO" id="GO:0042834">
    <property type="term" value="F:peptidoglycan binding"/>
    <property type="evidence" value="ECO:0007669"/>
    <property type="project" value="InterPro"/>
</dbReference>
<keyword evidence="2" id="KW-1133">Transmembrane helix</keyword>
<keyword evidence="6" id="KW-1185">Reference proteome</keyword>
<protein>
    <submittedName>
        <fullName evidence="5">Stage II sporulation protein D</fullName>
    </submittedName>
</protein>
<evidence type="ECO:0000313" key="5">
    <source>
        <dbReference type="EMBL" id="SKC70186.1"/>
    </source>
</evidence>
<name>A0A1T5L2A3_9FIRM</name>
<dbReference type="RefSeq" id="WP_170917386.1">
    <property type="nucleotide sequence ID" value="NZ_FUZT01000005.1"/>
</dbReference>